<dbReference type="KEGG" id="poi:BOP93_05300"/>
<dbReference type="RefSeq" id="WP_104501830.1">
    <property type="nucleotide sequence ID" value="NZ_CP018049.1"/>
</dbReference>
<name>A0A2L0RTF4_9PSED</name>
<dbReference type="Proteomes" id="UP000239888">
    <property type="component" value="Chromosome"/>
</dbReference>
<evidence type="ECO:0000313" key="2">
    <source>
        <dbReference type="Proteomes" id="UP000239888"/>
    </source>
</evidence>
<proteinExistence type="predicted"/>
<dbReference type="EMBL" id="CP018049">
    <property type="protein sequence ID" value="AUZ45024.1"/>
    <property type="molecule type" value="Genomic_DNA"/>
</dbReference>
<dbReference type="AlphaFoldDB" id="A0A2L0RTF4"/>
<gene>
    <name evidence="1" type="ORF">BOP93_05300</name>
</gene>
<organism evidence="1 2">
    <name type="scientific">Pseudomonas orientalis</name>
    <dbReference type="NCBI Taxonomy" id="76758"/>
    <lineage>
        <taxon>Bacteria</taxon>
        <taxon>Pseudomonadati</taxon>
        <taxon>Pseudomonadota</taxon>
        <taxon>Gammaproteobacteria</taxon>
        <taxon>Pseudomonadales</taxon>
        <taxon>Pseudomonadaceae</taxon>
        <taxon>Pseudomonas</taxon>
    </lineage>
</organism>
<accession>A0A2L0RTF4</accession>
<sequence length="66" mass="6986">MHVQTLQLNMPGQPAIELADAFVMSPASEGGVVLYTPVRGLEKLESHETLKTQLSAAGLRVKPGAT</sequence>
<protein>
    <submittedName>
        <fullName evidence="1">Uncharacterized protein</fullName>
    </submittedName>
</protein>
<evidence type="ECO:0000313" key="1">
    <source>
        <dbReference type="EMBL" id="AUZ45024.1"/>
    </source>
</evidence>
<reference evidence="1 2" key="1">
    <citation type="journal article" date="2018" name="Front. Microbiol.">
        <title>Pseudomonas orientalis F9: A Potent Antagonist against Phytopathogens with Phytotoxic Effect in the Apple Flower.</title>
        <authorList>
            <person name="Zengerer V."/>
            <person name="Schmid M."/>
            <person name="Bieri M."/>
            <person name="Muller D.C."/>
            <person name="Remus-Emsermann M.N.P."/>
            <person name="Ahrens C.H."/>
            <person name="Pelludat C."/>
        </authorList>
    </citation>
    <scope>NUCLEOTIDE SEQUENCE [LARGE SCALE GENOMIC DNA]</scope>
    <source>
        <strain evidence="1 2">F9</strain>
    </source>
</reference>